<evidence type="ECO:0000313" key="1">
    <source>
        <dbReference type="EMBL" id="CAJ1403920.1"/>
    </source>
</evidence>
<sequence>MDAMQLWSLQPGVVTYQVLLPAMEAGGGFVPQGLWPSEPRRQVEALELLEATGGVPVLAPAKFAKMVYLPRLFPALRQLAAGSSAPGGPRLHEPQLEQHFSLGALFTSAALQDLDMDRSSPWLGSARNFAWKAFMRAEILRVFCGDGCRTKRCRHCSLGLRPRDQADALLQVNHAIPNAVNEARRTPSFFITLICLNQALSLYIC</sequence>
<name>A0AA36JEL5_9DINO</name>
<reference evidence="1" key="1">
    <citation type="submission" date="2023-08" db="EMBL/GenBank/DDBJ databases">
        <authorList>
            <person name="Chen Y."/>
            <person name="Shah S."/>
            <person name="Dougan E. K."/>
            <person name="Thang M."/>
            <person name="Chan C."/>
        </authorList>
    </citation>
    <scope>NUCLEOTIDE SEQUENCE</scope>
</reference>
<gene>
    <name evidence="1" type="ORF">EVOR1521_LOCUS26483</name>
</gene>
<proteinExistence type="predicted"/>
<dbReference type="Proteomes" id="UP001178507">
    <property type="component" value="Unassembled WGS sequence"/>
</dbReference>
<comment type="caution">
    <text evidence="1">The sequence shown here is derived from an EMBL/GenBank/DDBJ whole genome shotgun (WGS) entry which is preliminary data.</text>
</comment>
<dbReference type="AlphaFoldDB" id="A0AA36JEL5"/>
<dbReference type="EMBL" id="CAUJNA010003516">
    <property type="protein sequence ID" value="CAJ1403920.1"/>
    <property type="molecule type" value="Genomic_DNA"/>
</dbReference>
<organism evidence="1 2">
    <name type="scientific">Effrenium voratum</name>
    <dbReference type="NCBI Taxonomy" id="2562239"/>
    <lineage>
        <taxon>Eukaryota</taxon>
        <taxon>Sar</taxon>
        <taxon>Alveolata</taxon>
        <taxon>Dinophyceae</taxon>
        <taxon>Suessiales</taxon>
        <taxon>Symbiodiniaceae</taxon>
        <taxon>Effrenium</taxon>
    </lineage>
</organism>
<protein>
    <submittedName>
        <fullName evidence="1">Uncharacterized protein</fullName>
    </submittedName>
</protein>
<keyword evidence="2" id="KW-1185">Reference proteome</keyword>
<accession>A0AA36JEL5</accession>
<evidence type="ECO:0000313" key="2">
    <source>
        <dbReference type="Proteomes" id="UP001178507"/>
    </source>
</evidence>